<feature type="repeat" description="ANK" evidence="9">
    <location>
        <begin position="520"/>
        <end position="544"/>
    </location>
</feature>
<protein>
    <submittedName>
        <fullName evidence="14">ANKRD50</fullName>
    </submittedName>
</protein>
<feature type="repeat" description="ANK" evidence="9">
    <location>
        <begin position="678"/>
        <end position="710"/>
    </location>
</feature>
<keyword evidence="7 9" id="KW-0040">ANK repeat</keyword>
<feature type="repeat" description="ANK" evidence="9">
    <location>
        <begin position="611"/>
        <end position="643"/>
    </location>
</feature>
<feature type="region of interest" description="Disordered" evidence="10">
    <location>
        <begin position="458"/>
        <end position="496"/>
    </location>
</feature>
<evidence type="ECO:0000256" key="2">
    <source>
        <dbReference type="ARBA" id="ARBA00022483"/>
    </source>
</evidence>
<sequence length="1197" mass="131143">MAQCLLQDKTFYGREWAFSKIAHAVENHSRPCGGLLVTGGPGCGKTALSCELVWPSSKLGRQYGLRRRVVAFHFCQAQDIASLSLTAFINGLVTQLSITPLINGYVERLAPDIENILSQANCEANPDEVFKKAILDPLLEIEAPNQPCIILVDSIDESYLQVSSNKGEETSRNIAELLGNHHAKFPPWLILLCSCRKQSKSVMRMFTGFKKIALDDLRKAHVVRDVQQYILCRLDREEQLRQHLNRETAEMLNQLHIKSNGCFIYLEKVLDGVAENFILLREVREIPGTLNGLYLWMCQRLFGKKQFQKVLPILNVILVARRPLTEEQLHYCVRTRNTNLGYEEFRKRLGLLSKVIVEGSNRTKLLFHHSFAEWLLDVKHCTQRYLCDAAEGHAMMAMYYSCRAPQLNAEEVLDFALHLSKVRVVDPPMLPLWLALSGAPSPRETSSDPRVRRLLEAAGARAAAPEPPDPGPPRRRQPQGRQQENTAAHRGLRRQLRPRRPNIDIAYCDLESVSNQQCAAARQGHARVVERLLQAGADPDPADGEGWTPLRSAAWAGHAEVVDVLLRHGASVDRADHEGRTALRAASWGGHEDIVNRLLDEKAAVDAEDREGRTALIAAAYMGHRDIVSLLLERGASPDHADRDGRTALSVAAPCAGHAPVVALLLDRGASVDPKDVDGATPLLVAALEGRAEACELLLEAGADVDHCDKAGRTPLLAAASMGRPEVVSKLLFWGAAIDSIDGEGRTVLCIAAAQGNAETVRLLLDRGLDETHRDNAGWTALHYGAYEGHEEACSALLEAAARASEVDNDGRTALHLAAQEGHMAVVELLVEHDPGVLDIRAHDGRTAVRLAALEGHGDTVSVLADRGANLDAADLDGRTALYLLAMEDRHEMASRLLGRGADVEARDTEGRTALHAASWQGHASMALLLLRNGAMVDATDRDQRTALQAAAWQGRAAVVRMLLEHGARADHACNQGATALAIAAQEGHLEAVRVLLEHGADPVLADQFGRSPLRVAARGGHTEVVQLLEDFLNQLSQLSRQDSTASLTSGASTAETKPCSAVLCQPDYESPDSTVDKRKSFFSTHSSSNQSAERPPLTFTQQLQQCTRKRNRRILSPPVEENSPPSDTKLSPTQLLIRQPALGQTEAHRRAVGIPPLPQDPRPKRNGIVTNPNFKPSNHHNYEVLNPSSLKKETPL</sequence>
<reference evidence="14 15" key="1">
    <citation type="submission" date="2022-01" db="EMBL/GenBank/DDBJ databases">
        <title>A chromosomal length assembly of Cordylochernes scorpioides.</title>
        <authorList>
            <person name="Zeh D."/>
            <person name="Zeh J."/>
        </authorList>
    </citation>
    <scope>NUCLEOTIDE SEQUENCE [LARGE SCALE GENOMIC DNA]</scope>
    <source>
        <strain evidence="14">IN4F17</strain>
        <tissue evidence="14">Whole Body</tissue>
    </source>
</reference>
<evidence type="ECO:0000256" key="3">
    <source>
        <dbReference type="ARBA" id="ARBA00022537"/>
    </source>
</evidence>
<feature type="domain" description="TANC1/2-like AAA+ ATPase lid" evidence="12">
    <location>
        <begin position="215"/>
        <end position="299"/>
    </location>
</feature>
<feature type="repeat" description="ANK" evidence="9">
    <location>
        <begin position="1009"/>
        <end position="1029"/>
    </location>
</feature>
<dbReference type="SUPFAM" id="SSF52540">
    <property type="entry name" value="P-loop containing nucleoside triphosphate hydrolases"/>
    <property type="match status" value="1"/>
</dbReference>
<dbReference type="Pfam" id="PF13637">
    <property type="entry name" value="Ank_4"/>
    <property type="match status" value="2"/>
</dbReference>
<organism evidence="14 15">
    <name type="scientific">Cordylochernes scorpioides</name>
    <dbReference type="NCBI Taxonomy" id="51811"/>
    <lineage>
        <taxon>Eukaryota</taxon>
        <taxon>Metazoa</taxon>
        <taxon>Ecdysozoa</taxon>
        <taxon>Arthropoda</taxon>
        <taxon>Chelicerata</taxon>
        <taxon>Arachnida</taxon>
        <taxon>Pseudoscorpiones</taxon>
        <taxon>Cheliferoidea</taxon>
        <taxon>Chernetidae</taxon>
        <taxon>Cordylochernes</taxon>
    </lineage>
</organism>
<evidence type="ECO:0000259" key="12">
    <source>
        <dbReference type="Pfam" id="PF25520"/>
    </source>
</evidence>
<evidence type="ECO:0000256" key="7">
    <source>
        <dbReference type="ARBA" id="ARBA00023043"/>
    </source>
</evidence>
<feature type="repeat" description="ANK" evidence="9">
    <location>
        <begin position="578"/>
        <end position="610"/>
    </location>
</feature>
<dbReference type="Pfam" id="PF12796">
    <property type="entry name" value="Ank_2"/>
    <property type="match status" value="4"/>
</dbReference>
<name>A0ABY6JWI7_9ARAC</name>
<keyword evidence="4" id="KW-0597">Phosphoprotein</keyword>
<dbReference type="SUPFAM" id="SSF48403">
    <property type="entry name" value="Ankyrin repeat"/>
    <property type="match status" value="2"/>
</dbReference>
<gene>
    <name evidence="14" type="ORF">LAZ67_1000986</name>
</gene>
<evidence type="ECO:0000259" key="13">
    <source>
        <dbReference type="Pfam" id="PF25521"/>
    </source>
</evidence>
<feature type="compositionally biased region" description="Low complexity" evidence="10">
    <location>
        <begin position="1082"/>
        <end position="1092"/>
    </location>
</feature>
<dbReference type="Gene3D" id="1.25.40.20">
    <property type="entry name" value="Ankyrin repeat-containing domain"/>
    <property type="match status" value="8"/>
</dbReference>
<dbReference type="PROSITE" id="PS50297">
    <property type="entry name" value="ANK_REP_REGION"/>
    <property type="match status" value="14"/>
</dbReference>
<feature type="repeat" description="ANK" evidence="9">
    <location>
        <begin position="644"/>
        <end position="677"/>
    </location>
</feature>
<dbReference type="InterPro" id="IPR027417">
    <property type="entry name" value="P-loop_NTPase"/>
</dbReference>
<evidence type="ECO:0000256" key="1">
    <source>
        <dbReference type="ARBA" id="ARBA00004175"/>
    </source>
</evidence>
<feature type="repeat" description="ANK" evidence="9">
    <location>
        <begin position="943"/>
        <end position="975"/>
    </location>
</feature>
<keyword evidence="6" id="KW-0528">Neurotoxin</keyword>
<keyword evidence="6" id="KW-0638">Presynaptic neurotoxin</keyword>
<keyword evidence="8" id="KW-1053">Target membrane</keyword>
<dbReference type="PRINTS" id="PR01415">
    <property type="entry name" value="ANKYRIN"/>
</dbReference>
<dbReference type="PROSITE" id="PS50088">
    <property type="entry name" value="ANK_REPEAT"/>
    <property type="match status" value="16"/>
</dbReference>
<evidence type="ECO:0000256" key="8">
    <source>
        <dbReference type="ARBA" id="ARBA00023298"/>
    </source>
</evidence>
<dbReference type="Pfam" id="PF25521">
    <property type="entry name" value="WHD_TANC1"/>
    <property type="match status" value="1"/>
</dbReference>
<dbReference type="SMART" id="SM00248">
    <property type="entry name" value="ANK"/>
    <property type="match status" value="16"/>
</dbReference>
<evidence type="ECO:0000313" key="14">
    <source>
        <dbReference type="EMBL" id="UYV60376.1"/>
    </source>
</evidence>
<feature type="domain" description="Nephrocystin 3-like N-terminal" evidence="11">
    <location>
        <begin position="30"/>
        <end position="196"/>
    </location>
</feature>
<dbReference type="Pfam" id="PF25520">
    <property type="entry name" value="AAA_lid_TANC1"/>
    <property type="match status" value="1"/>
</dbReference>
<feature type="region of interest" description="Disordered" evidence="10">
    <location>
        <begin position="1071"/>
        <end position="1133"/>
    </location>
</feature>
<feature type="repeat" description="ANK" evidence="9">
    <location>
        <begin position="910"/>
        <end position="942"/>
    </location>
</feature>
<evidence type="ECO:0000259" key="11">
    <source>
        <dbReference type="Pfam" id="PF24883"/>
    </source>
</evidence>
<dbReference type="InterPro" id="IPR002110">
    <property type="entry name" value="Ankyrin_rpt"/>
</dbReference>
<keyword evidence="6" id="KW-0800">Toxin</keyword>
<feature type="repeat" description="ANK" evidence="9">
    <location>
        <begin position="810"/>
        <end position="833"/>
    </location>
</feature>
<feature type="compositionally biased region" description="Polar residues" evidence="10">
    <location>
        <begin position="1124"/>
        <end position="1133"/>
    </location>
</feature>
<dbReference type="Pfam" id="PF00023">
    <property type="entry name" value="Ank"/>
    <property type="match status" value="2"/>
</dbReference>
<dbReference type="PANTHER" id="PTHR24123">
    <property type="entry name" value="ANKYRIN REPEAT-CONTAINING"/>
    <property type="match status" value="1"/>
</dbReference>
<comment type="subcellular location">
    <subcellularLocation>
        <location evidence="1">Target cell membrane</location>
    </subcellularLocation>
</comment>
<dbReference type="InterPro" id="IPR058056">
    <property type="entry name" value="WH_TANC1/2"/>
</dbReference>
<keyword evidence="2" id="KW-0268">Exocytosis</keyword>
<dbReference type="Pfam" id="PF24883">
    <property type="entry name" value="NPHP3_N"/>
    <property type="match status" value="1"/>
</dbReference>
<dbReference type="InterPro" id="IPR058018">
    <property type="entry name" value="AAA_lid_TANC1/2"/>
</dbReference>
<feature type="repeat" description="ANK" evidence="9">
    <location>
        <begin position="744"/>
        <end position="776"/>
    </location>
</feature>
<feature type="domain" description="TANC1/2-like winged helix" evidence="13">
    <location>
        <begin position="300"/>
        <end position="424"/>
    </location>
</feature>
<keyword evidence="3" id="KW-1052">Target cell membrane</keyword>
<accession>A0ABY6JWI7</accession>
<keyword evidence="8" id="KW-0472">Membrane</keyword>
<evidence type="ECO:0000256" key="4">
    <source>
        <dbReference type="ARBA" id="ARBA00022553"/>
    </source>
</evidence>
<feature type="repeat" description="ANK" evidence="9">
    <location>
        <begin position="976"/>
        <end position="1008"/>
    </location>
</feature>
<feature type="repeat" description="ANK" evidence="9">
    <location>
        <begin position="711"/>
        <end position="743"/>
    </location>
</feature>
<feature type="repeat" description="ANK" evidence="9">
    <location>
        <begin position="545"/>
        <end position="577"/>
    </location>
</feature>
<evidence type="ECO:0000256" key="5">
    <source>
        <dbReference type="ARBA" id="ARBA00022737"/>
    </source>
</evidence>
<dbReference type="InterPro" id="IPR051165">
    <property type="entry name" value="Multifunctional_ANK_Repeat"/>
</dbReference>
<evidence type="ECO:0000313" key="15">
    <source>
        <dbReference type="Proteomes" id="UP001235939"/>
    </source>
</evidence>
<dbReference type="PANTHER" id="PTHR24123:SF65">
    <property type="entry name" value="ANKYRIN REPEAT DOMAIN-CONTAINING PROTEIN 50"/>
    <property type="match status" value="1"/>
</dbReference>
<evidence type="ECO:0000256" key="10">
    <source>
        <dbReference type="SAM" id="MobiDB-lite"/>
    </source>
</evidence>
<feature type="region of interest" description="Disordered" evidence="10">
    <location>
        <begin position="1153"/>
        <end position="1197"/>
    </location>
</feature>
<dbReference type="InterPro" id="IPR056884">
    <property type="entry name" value="NPHP3-like_N"/>
</dbReference>
<dbReference type="InterPro" id="IPR036770">
    <property type="entry name" value="Ankyrin_rpt-contain_sf"/>
</dbReference>
<dbReference type="Gene3D" id="3.40.50.300">
    <property type="entry name" value="P-loop containing nucleotide triphosphate hydrolases"/>
    <property type="match status" value="1"/>
</dbReference>
<feature type="repeat" description="ANK" evidence="9">
    <location>
        <begin position="777"/>
        <end position="809"/>
    </location>
</feature>
<evidence type="ECO:0000256" key="6">
    <source>
        <dbReference type="ARBA" id="ARBA00023028"/>
    </source>
</evidence>
<evidence type="ECO:0000256" key="9">
    <source>
        <dbReference type="PROSITE-ProRule" id="PRU00023"/>
    </source>
</evidence>
<dbReference type="Proteomes" id="UP001235939">
    <property type="component" value="Chromosome 01"/>
</dbReference>
<feature type="repeat" description="ANK" evidence="9">
    <location>
        <begin position="844"/>
        <end position="876"/>
    </location>
</feature>
<keyword evidence="5" id="KW-0677">Repeat</keyword>
<keyword evidence="15" id="KW-1185">Reference proteome</keyword>
<feature type="repeat" description="ANK" evidence="9">
    <location>
        <begin position="877"/>
        <end position="909"/>
    </location>
</feature>
<proteinExistence type="predicted"/>
<dbReference type="EMBL" id="CP092863">
    <property type="protein sequence ID" value="UYV60376.1"/>
    <property type="molecule type" value="Genomic_DNA"/>
</dbReference>